<dbReference type="InterPro" id="IPR036565">
    <property type="entry name" value="Mur-like_cat_sf"/>
</dbReference>
<evidence type="ECO:0000256" key="15">
    <source>
        <dbReference type="ARBA" id="ARBA00030048"/>
    </source>
</evidence>
<comment type="catalytic activity">
    <reaction evidence="21">
        <text>7,8-dihydropteroate + L-glutamate + ATP = 7,8-dihydrofolate + ADP + phosphate + H(+)</text>
        <dbReference type="Rhea" id="RHEA:23584"/>
        <dbReference type="ChEBI" id="CHEBI:15378"/>
        <dbReference type="ChEBI" id="CHEBI:17839"/>
        <dbReference type="ChEBI" id="CHEBI:29985"/>
        <dbReference type="ChEBI" id="CHEBI:30616"/>
        <dbReference type="ChEBI" id="CHEBI:43474"/>
        <dbReference type="ChEBI" id="CHEBI:57451"/>
        <dbReference type="ChEBI" id="CHEBI:456216"/>
        <dbReference type="EC" id="6.3.2.12"/>
    </reaction>
</comment>
<comment type="function">
    <text evidence="2">Functions in two distinct reactions of the de novo folate biosynthetic pathway. Catalyzes the addition of a glutamate residue to dihydropteroate (7,8-dihydropteroate or H2Pte) to form dihydrofolate (7,8-dihydrofolate monoglutamate or H2Pte-Glu). Also catalyzes successive additions of L-glutamate to tetrahydrofolate or 10-formyltetrahydrofolate or 5,10-methylenetetrahydrofolate, leading to folylpolyglutamate derivatives.</text>
</comment>
<dbReference type="FunFam" id="3.40.1190.10:FF:000011">
    <property type="entry name" value="Folylpolyglutamate synthase/dihydrofolate synthase"/>
    <property type="match status" value="1"/>
</dbReference>
<comment type="pathway">
    <text evidence="4">Cofactor biosynthesis; tetrahydrofolylpolyglutamate biosynthesis.</text>
</comment>
<dbReference type="GO" id="GO:0005737">
    <property type="term" value="C:cytoplasm"/>
    <property type="evidence" value="ECO:0007669"/>
    <property type="project" value="TreeGrafter"/>
</dbReference>
<dbReference type="Proteomes" id="UP000823636">
    <property type="component" value="Unassembled WGS sequence"/>
</dbReference>
<evidence type="ECO:0000256" key="3">
    <source>
        <dbReference type="ARBA" id="ARBA00004799"/>
    </source>
</evidence>
<evidence type="ECO:0000259" key="24">
    <source>
        <dbReference type="Pfam" id="PF08245"/>
    </source>
</evidence>
<reference evidence="25" key="2">
    <citation type="journal article" date="2021" name="PeerJ">
        <title>Extensive microbial diversity within the chicken gut microbiome revealed by metagenomics and culture.</title>
        <authorList>
            <person name="Gilroy R."/>
            <person name="Ravi A."/>
            <person name="Getino M."/>
            <person name="Pursley I."/>
            <person name="Horton D.L."/>
            <person name="Alikhan N.F."/>
            <person name="Baker D."/>
            <person name="Gharbi K."/>
            <person name="Hall N."/>
            <person name="Watson M."/>
            <person name="Adriaenssens E.M."/>
            <person name="Foster-Nyarko E."/>
            <person name="Jarju S."/>
            <person name="Secka A."/>
            <person name="Antonio M."/>
            <person name="Oren A."/>
            <person name="Chaudhuri R.R."/>
            <person name="La Ragione R."/>
            <person name="Hildebrand F."/>
            <person name="Pallen M.J."/>
        </authorList>
    </citation>
    <scope>NUCLEOTIDE SEQUENCE</scope>
    <source>
        <strain evidence="25">G3-4614</strain>
    </source>
</reference>
<comment type="caution">
    <text evidence="25">The sequence shown here is derived from an EMBL/GenBank/DDBJ whole genome shotgun (WGS) entry which is preliminary data.</text>
</comment>
<evidence type="ECO:0000256" key="21">
    <source>
        <dbReference type="ARBA" id="ARBA00049161"/>
    </source>
</evidence>
<keyword evidence="14" id="KW-0289">Folate biosynthesis</keyword>
<evidence type="ECO:0000256" key="12">
    <source>
        <dbReference type="ARBA" id="ARBA00022840"/>
    </source>
</evidence>
<evidence type="ECO:0000313" key="26">
    <source>
        <dbReference type="Proteomes" id="UP000823636"/>
    </source>
</evidence>
<feature type="domain" description="Mur ligase central" evidence="24">
    <location>
        <begin position="51"/>
        <end position="263"/>
    </location>
</feature>
<dbReference type="EMBL" id="JADIMW010000030">
    <property type="protein sequence ID" value="MBO8437888.1"/>
    <property type="molecule type" value="Genomic_DNA"/>
</dbReference>
<dbReference type="EC" id="6.3.2.17" evidence="7"/>
<feature type="domain" description="Mur ligase C-terminal" evidence="23">
    <location>
        <begin position="299"/>
        <end position="416"/>
    </location>
</feature>
<evidence type="ECO:0000256" key="17">
    <source>
        <dbReference type="ARBA" id="ARBA00032510"/>
    </source>
</evidence>
<evidence type="ECO:0000256" key="14">
    <source>
        <dbReference type="ARBA" id="ARBA00022909"/>
    </source>
</evidence>
<dbReference type="Pfam" id="PF08245">
    <property type="entry name" value="Mur_ligase_M"/>
    <property type="match status" value="1"/>
</dbReference>
<keyword evidence="13" id="KW-0460">Magnesium</keyword>
<evidence type="ECO:0000256" key="5">
    <source>
        <dbReference type="ARBA" id="ARBA00008276"/>
    </source>
</evidence>
<keyword evidence="11 22" id="KW-0547">Nucleotide-binding</keyword>
<comment type="catalytic activity">
    <reaction evidence="19">
        <text>10-formyltetrahydrofolyl-(gamma-L-Glu)(n) + L-glutamate + ATP = 10-formyltetrahydrofolyl-(gamma-L-Glu)(n+1) + ADP + phosphate + H(+)</text>
        <dbReference type="Rhea" id="RHEA:51904"/>
        <dbReference type="Rhea" id="RHEA-COMP:13088"/>
        <dbReference type="Rhea" id="RHEA-COMP:14300"/>
        <dbReference type="ChEBI" id="CHEBI:15378"/>
        <dbReference type="ChEBI" id="CHEBI:29985"/>
        <dbReference type="ChEBI" id="CHEBI:30616"/>
        <dbReference type="ChEBI" id="CHEBI:43474"/>
        <dbReference type="ChEBI" id="CHEBI:134413"/>
        <dbReference type="ChEBI" id="CHEBI:456216"/>
        <dbReference type="EC" id="6.3.2.17"/>
    </reaction>
</comment>
<evidence type="ECO:0000256" key="13">
    <source>
        <dbReference type="ARBA" id="ARBA00022842"/>
    </source>
</evidence>
<dbReference type="InterPro" id="IPR013221">
    <property type="entry name" value="Mur_ligase_cen"/>
</dbReference>
<evidence type="ECO:0000256" key="9">
    <source>
        <dbReference type="ARBA" id="ARBA00022598"/>
    </source>
</evidence>
<evidence type="ECO:0000256" key="22">
    <source>
        <dbReference type="PIRNR" id="PIRNR001563"/>
    </source>
</evidence>
<evidence type="ECO:0000256" key="6">
    <source>
        <dbReference type="ARBA" id="ARBA00013023"/>
    </source>
</evidence>
<keyword evidence="9 22" id="KW-0436">Ligase</keyword>
<evidence type="ECO:0000256" key="16">
    <source>
        <dbReference type="ARBA" id="ARBA00030592"/>
    </source>
</evidence>
<dbReference type="PANTHER" id="PTHR11136:SF0">
    <property type="entry name" value="DIHYDROFOLATE SYNTHETASE-RELATED"/>
    <property type="match status" value="1"/>
</dbReference>
<dbReference type="Gene3D" id="3.90.190.20">
    <property type="entry name" value="Mur ligase, C-terminal domain"/>
    <property type="match status" value="1"/>
</dbReference>
<dbReference type="PROSITE" id="PS01012">
    <property type="entry name" value="FOLYLPOLYGLU_SYNT_2"/>
    <property type="match status" value="1"/>
</dbReference>
<dbReference type="InterPro" id="IPR001645">
    <property type="entry name" value="Folylpolyglutamate_synth"/>
</dbReference>
<comment type="catalytic activity">
    <reaction evidence="18">
        <text>(6S)-5,6,7,8-tetrahydrofolyl-(gamma-L-Glu)(n) + L-glutamate + ATP = (6S)-5,6,7,8-tetrahydrofolyl-(gamma-L-Glu)(n+1) + ADP + phosphate + H(+)</text>
        <dbReference type="Rhea" id="RHEA:10580"/>
        <dbReference type="Rhea" id="RHEA-COMP:14738"/>
        <dbReference type="Rhea" id="RHEA-COMP:14740"/>
        <dbReference type="ChEBI" id="CHEBI:15378"/>
        <dbReference type="ChEBI" id="CHEBI:29985"/>
        <dbReference type="ChEBI" id="CHEBI:30616"/>
        <dbReference type="ChEBI" id="CHEBI:43474"/>
        <dbReference type="ChEBI" id="CHEBI:141005"/>
        <dbReference type="ChEBI" id="CHEBI:456216"/>
        <dbReference type="EC" id="6.3.2.17"/>
    </reaction>
</comment>
<dbReference type="InterPro" id="IPR036615">
    <property type="entry name" value="Mur_ligase_C_dom_sf"/>
</dbReference>
<evidence type="ECO:0000256" key="11">
    <source>
        <dbReference type="ARBA" id="ARBA00022741"/>
    </source>
</evidence>
<evidence type="ECO:0000256" key="2">
    <source>
        <dbReference type="ARBA" id="ARBA00002714"/>
    </source>
</evidence>
<dbReference type="GO" id="GO:0046656">
    <property type="term" value="P:folic acid biosynthetic process"/>
    <property type="evidence" value="ECO:0007669"/>
    <property type="project" value="UniProtKB-KW"/>
</dbReference>
<dbReference type="InterPro" id="IPR018109">
    <property type="entry name" value="Folylpolyglutamate_synth_CS"/>
</dbReference>
<name>A0A9D9H7K9_9BACT</name>
<dbReference type="NCBIfam" id="TIGR01499">
    <property type="entry name" value="folC"/>
    <property type="match status" value="1"/>
</dbReference>
<accession>A0A9D9H7K9</accession>
<dbReference type="GO" id="GO:0046872">
    <property type="term" value="F:metal ion binding"/>
    <property type="evidence" value="ECO:0007669"/>
    <property type="project" value="UniProtKB-KW"/>
</dbReference>
<comment type="catalytic activity">
    <reaction evidence="20">
        <text>(6R)-5,10-methylenetetrahydrofolyl-(gamma-L-Glu)(n) + L-glutamate + ATP = (6R)-5,10-methylenetetrahydrofolyl-(gamma-L-Glu)(n+1) + ADP + phosphate + H(+)</text>
        <dbReference type="Rhea" id="RHEA:51912"/>
        <dbReference type="Rhea" id="RHEA-COMP:13257"/>
        <dbReference type="Rhea" id="RHEA-COMP:13258"/>
        <dbReference type="ChEBI" id="CHEBI:15378"/>
        <dbReference type="ChEBI" id="CHEBI:29985"/>
        <dbReference type="ChEBI" id="CHEBI:30616"/>
        <dbReference type="ChEBI" id="CHEBI:43474"/>
        <dbReference type="ChEBI" id="CHEBI:136572"/>
        <dbReference type="ChEBI" id="CHEBI:456216"/>
        <dbReference type="EC" id="6.3.2.17"/>
    </reaction>
</comment>
<evidence type="ECO:0000256" key="18">
    <source>
        <dbReference type="ARBA" id="ARBA00047493"/>
    </source>
</evidence>
<dbReference type="InterPro" id="IPR004101">
    <property type="entry name" value="Mur_ligase_C"/>
</dbReference>
<dbReference type="GO" id="GO:0005524">
    <property type="term" value="F:ATP binding"/>
    <property type="evidence" value="ECO:0007669"/>
    <property type="project" value="UniProtKB-KW"/>
</dbReference>
<evidence type="ECO:0000256" key="4">
    <source>
        <dbReference type="ARBA" id="ARBA00005150"/>
    </source>
</evidence>
<dbReference type="PIRSF" id="PIRSF001563">
    <property type="entry name" value="Folylpolyglu_synth"/>
    <property type="match status" value="1"/>
</dbReference>
<dbReference type="GO" id="GO:0004326">
    <property type="term" value="F:tetrahydrofolylpolyglutamate synthase activity"/>
    <property type="evidence" value="ECO:0007669"/>
    <property type="project" value="UniProtKB-EC"/>
</dbReference>
<sequence>MTYEETINFLFSSLPLYHKTGSAAYKPGLQNIEALDNLCSNPHNRYLTIHVAGSNGKGSVSHTLASVLQSSGLKTGLYTSPHLKDFRERIRVDGEMIPEERVVAFTERLMDKVKDLSPSFFEWTTEMAFDYFAEAGVDIAVIETGLGGRLDSTNIITPILSVITNISLEHTALLGDTVEKIAFEKAGIIKPCVPVVIGESDGSVREVFANRAKEVNAPIAFADSENPVLSSEHLDNGRWRLNTVLFGNIEYELGGSYQLKNAVTILKAIEVLKNIGIAIDRHSVADGFLNVTSRTGLRGRWETVCNNPKTVCDTGHNVGGIKYVAEQLKNEQYNTLHIVFGMVNDKDTDGVLSLLPSDARYYFTQPSIPRALPSGRIMEMGLAHGLRGNRYASVKEAYEAARNAFMPGDMIYVGGSTFVVADLLEAFF</sequence>
<evidence type="ECO:0000256" key="7">
    <source>
        <dbReference type="ARBA" id="ARBA00013025"/>
    </source>
</evidence>
<keyword evidence="10" id="KW-0479">Metal-binding</keyword>
<evidence type="ECO:0000256" key="10">
    <source>
        <dbReference type="ARBA" id="ARBA00022723"/>
    </source>
</evidence>
<evidence type="ECO:0000313" key="25">
    <source>
        <dbReference type="EMBL" id="MBO8437888.1"/>
    </source>
</evidence>
<comment type="pathway">
    <text evidence="3">Cofactor biosynthesis; tetrahydrofolate biosynthesis; 7,8-dihydrofolate from 2-amino-4-hydroxy-6-hydroxymethyl-7,8-dihydropteridine diphosphate and 4-aminobenzoate: step 2/2.</text>
</comment>
<evidence type="ECO:0000259" key="23">
    <source>
        <dbReference type="Pfam" id="PF02875"/>
    </source>
</evidence>
<gene>
    <name evidence="25" type="ORF">IAC54_03185</name>
</gene>
<dbReference type="SUPFAM" id="SSF53244">
    <property type="entry name" value="MurD-like peptide ligases, peptide-binding domain"/>
    <property type="match status" value="1"/>
</dbReference>
<proteinExistence type="inferred from homology"/>
<comment type="cofactor">
    <cofactor evidence="1">
        <name>Mg(2+)</name>
        <dbReference type="ChEBI" id="CHEBI:18420"/>
    </cofactor>
</comment>
<evidence type="ECO:0000256" key="1">
    <source>
        <dbReference type="ARBA" id="ARBA00001946"/>
    </source>
</evidence>
<dbReference type="AlphaFoldDB" id="A0A9D9H7K9"/>
<dbReference type="Gene3D" id="3.40.1190.10">
    <property type="entry name" value="Mur-like, catalytic domain"/>
    <property type="match status" value="1"/>
</dbReference>
<keyword evidence="12 22" id="KW-0067">ATP-binding</keyword>
<comment type="similarity">
    <text evidence="5 22">Belongs to the folylpolyglutamate synthase family.</text>
</comment>
<dbReference type="SUPFAM" id="SSF53623">
    <property type="entry name" value="MurD-like peptide ligases, catalytic domain"/>
    <property type="match status" value="1"/>
</dbReference>
<dbReference type="Pfam" id="PF02875">
    <property type="entry name" value="Mur_ligase_C"/>
    <property type="match status" value="1"/>
</dbReference>
<dbReference type="PANTHER" id="PTHR11136">
    <property type="entry name" value="FOLYLPOLYGLUTAMATE SYNTHASE-RELATED"/>
    <property type="match status" value="1"/>
</dbReference>
<dbReference type="GO" id="GO:0008841">
    <property type="term" value="F:dihydrofolate synthase activity"/>
    <property type="evidence" value="ECO:0007669"/>
    <property type="project" value="UniProtKB-EC"/>
</dbReference>
<evidence type="ECO:0000256" key="8">
    <source>
        <dbReference type="ARBA" id="ARBA00019357"/>
    </source>
</evidence>
<evidence type="ECO:0000256" key="19">
    <source>
        <dbReference type="ARBA" id="ARBA00047808"/>
    </source>
</evidence>
<reference evidence="25" key="1">
    <citation type="submission" date="2020-10" db="EMBL/GenBank/DDBJ databases">
        <authorList>
            <person name="Gilroy R."/>
        </authorList>
    </citation>
    <scope>NUCLEOTIDE SEQUENCE</scope>
    <source>
        <strain evidence="25">G3-4614</strain>
    </source>
</reference>
<evidence type="ECO:0000256" key="20">
    <source>
        <dbReference type="ARBA" id="ARBA00049035"/>
    </source>
</evidence>
<organism evidence="25 26">
    <name type="scientific">Candidatus Caccoplasma merdipullorum</name>
    <dbReference type="NCBI Taxonomy" id="2840718"/>
    <lineage>
        <taxon>Bacteria</taxon>
        <taxon>Pseudomonadati</taxon>
        <taxon>Bacteroidota</taxon>
        <taxon>Bacteroidia</taxon>
        <taxon>Bacteroidales</taxon>
        <taxon>Bacteroidaceae</taxon>
        <taxon>Bacteroidaceae incertae sedis</taxon>
        <taxon>Candidatus Caccoplasma</taxon>
    </lineage>
</organism>
<protein>
    <recommendedName>
        <fullName evidence="8">Dihydrofolate synthase/folylpolyglutamate synthase</fullName>
        <ecNumber evidence="6">6.3.2.12</ecNumber>
        <ecNumber evidence="7">6.3.2.17</ecNumber>
    </recommendedName>
    <alternativeName>
        <fullName evidence="17">Folylpoly-gamma-glutamate synthetase-dihydrofolate synthetase</fullName>
    </alternativeName>
    <alternativeName>
        <fullName evidence="15">Folylpolyglutamate synthetase</fullName>
    </alternativeName>
    <alternativeName>
        <fullName evidence="16">Tetrahydrofolylpolyglutamate synthase</fullName>
    </alternativeName>
</protein>
<dbReference type="EC" id="6.3.2.12" evidence="6"/>